<dbReference type="Proteomes" id="UP000245086">
    <property type="component" value="Unassembled WGS sequence"/>
</dbReference>
<sequence length="74" mass="8057">MPAGHDHVAPTAVNNLPEVADFIRNLALELEQLSEDNGMEGVAACLRAAAQEARRAKDHERMVKLGLKPTRRVG</sequence>
<comment type="caution">
    <text evidence="1">The sequence shown here is derived from an EMBL/GenBank/DDBJ whole genome shotgun (WGS) entry which is preliminary data.</text>
</comment>
<proteinExistence type="predicted"/>
<accession>A0A2P2EAP8</accession>
<dbReference type="AlphaFoldDB" id="A0A2P2EAP8"/>
<dbReference type="EMBL" id="BFBR01000005">
    <property type="protein sequence ID" value="GBF58122.1"/>
    <property type="molecule type" value="Genomic_DNA"/>
</dbReference>
<keyword evidence="2" id="KW-1185">Reference proteome</keyword>
<dbReference type="OrthoDB" id="9984467at2"/>
<reference evidence="1" key="1">
    <citation type="journal article" date="2018" name="Genome Announc.">
        <title>Draft Genome Sequence of "Candidatus Phycosocius bacilliformis," an Alphaproteobacterial Ectosymbiont of the Hydrocarbon-Producing Green Alga Botryococcus braunii.</title>
        <authorList>
            <person name="Tanabe Y."/>
            <person name="Yamaguchi H."/>
            <person name="Watanabe M.M."/>
        </authorList>
    </citation>
    <scope>NUCLEOTIDE SEQUENCE [LARGE SCALE GENOMIC DNA]</scope>
    <source>
        <strain evidence="1">BOTRYCO-2</strain>
    </source>
</reference>
<evidence type="ECO:0000313" key="2">
    <source>
        <dbReference type="Proteomes" id="UP000245086"/>
    </source>
</evidence>
<name>A0A2P2EAP8_9PROT</name>
<protein>
    <submittedName>
        <fullName evidence="1">Uncharacterized protein</fullName>
    </submittedName>
</protein>
<evidence type="ECO:0000313" key="1">
    <source>
        <dbReference type="EMBL" id="GBF58122.1"/>
    </source>
</evidence>
<dbReference type="RefSeq" id="WP_108984994.1">
    <property type="nucleotide sequence ID" value="NZ_BFBR01000005.1"/>
</dbReference>
<gene>
    <name evidence="1" type="ORF">PbB2_01793</name>
</gene>
<organism evidence="1 2">
    <name type="scientific">Candidatus Phycosocius bacilliformis</name>
    <dbReference type="NCBI Taxonomy" id="1445552"/>
    <lineage>
        <taxon>Bacteria</taxon>
        <taxon>Pseudomonadati</taxon>
        <taxon>Pseudomonadota</taxon>
        <taxon>Alphaproteobacteria</taxon>
        <taxon>Caulobacterales</taxon>
        <taxon>Caulobacterales incertae sedis</taxon>
        <taxon>Candidatus Phycosocius</taxon>
    </lineage>
</organism>